<dbReference type="HOGENOM" id="CLU_137423_0_1_4"/>
<dbReference type="eggNOG" id="COG3418">
    <property type="taxonomic scope" value="Bacteria"/>
</dbReference>
<evidence type="ECO:0000313" key="4">
    <source>
        <dbReference type="EMBL" id="ACT50030.1"/>
    </source>
</evidence>
<evidence type="ECO:0000313" key="5">
    <source>
        <dbReference type="Proteomes" id="UP000002743"/>
    </source>
</evidence>
<comment type="similarity">
    <text evidence="2">Belongs to the FlgN family.</text>
</comment>
<dbReference type="Pfam" id="PF05130">
    <property type="entry name" value="FlgN"/>
    <property type="match status" value="1"/>
</dbReference>
<gene>
    <name evidence="4" type="ordered locus">Msip34_0782</name>
</gene>
<sequence>MSTSISFEQDSQLVNQLIVLLSREQASLVRANMDEIEQILDEKAHLLSELGSTVQKRHDALVKLGFEGSEKGMADWLVAQKTAAVQQSWMQFHKMLVQAQEMNRVNGVLINKHFSRNEQFLNALHAHHSPGQMYGANGQATTQSYLRSGLQA</sequence>
<reference evidence="4 5" key="2">
    <citation type="journal article" date="2011" name="J. Bacteriol.">
        <title>Genomes of three methylotrophs from a single niche uncover genetic and metabolic divergence of Methylophilaceae.</title>
        <authorList>
            <person name="Lapidus A."/>
            <person name="Clum A."/>
            <person name="Labutti K."/>
            <person name="Kaluzhnaya M.G."/>
            <person name="Lim S."/>
            <person name="Beck D.A."/>
            <person name="Glavina Del Rio T."/>
            <person name="Nolan M."/>
            <person name="Mavromatis K."/>
            <person name="Huntemann M."/>
            <person name="Lucas S."/>
            <person name="Lidstrom M.E."/>
            <person name="Ivanova N."/>
            <person name="Chistoserdova L."/>
        </authorList>
    </citation>
    <scope>NUCLEOTIDE SEQUENCE [LARGE SCALE GENOMIC DNA]</scope>
    <source>
        <strain evidence="4 5">SIP3-4</strain>
    </source>
</reference>
<dbReference type="InterPro" id="IPR036679">
    <property type="entry name" value="FlgN-like_sf"/>
</dbReference>
<organism evidence="4 5">
    <name type="scientific">Methylovorus glucosotrophus (strain SIP3-4)</name>
    <dbReference type="NCBI Taxonomy" id="582744"/>
    <lineage>
        <taxon>Bacteria</taxon>
        <taxon>Pseudomonadati</taxon>
        <taxon>Pseudomonadota</taxon>
        <taxon>Betaproteobacteria</taxon>
        <taxon>Nitrosomonadales</taxon>
        <taxon>Methylophilaceae</taxon>
        <taxon>Methylovorus</taxon>
    </lineage>
</organism>
<name>C6XBV5_METGS</name>
<evidence type="ECO:0000256" key="3">
    <source>
        <dbReference type="ARBA" id="ARBA00022795"/>
    </source>
</evidence>
<dbReference type="Proteomes" id="UP000002743">
    <property type="component" value="Chromosome"/>
</dbReference>
<dbReference type="AlphaFoldDB" id="C6XBV5"/>
<proteinExistence type="inferred from homology"/>
<dbReference type="STRING" id="582744.Msip34_0782"/>
<dbReference type="SUPFAM" id="SSF140566">
    <property type="entry name" value="FlgN-like"/>
    <property type="match status" value="1"/>
</dbReference>
<dbReference type="KEGG" id="mei:Msip34_0782"/>
<evidence type="ECO:0000256" key="2">
    <source>
        <dbReference type="ARBA" id="ARBA00007703"/>
    </source>
</evidence>
<dbReference type="GO" id="GO:0044780">
    <property type="term" value="P:bacterial-type flagellum assembly"/>
    <property type="evidence" value="ECO:0007669"/>
    <property type="project" value="InterPro"/>
</dbReference>
<keyword evidence="5" id="KW-1185">Reference proteome</keyword>
<dbReference type="Gene3D" id="1.20.58.300">
    <property type="entry name" value="FlgN-like"/>
    <property type="match status" value="1"/>
</dbReference>
<keyword evidence="3" id="KW-1005">Bacterial flagellum biogenesis</keyword>
<dbReference type="EMBL" id="CP001674">
    <property type="protein sequence ID" value="ACT50030.1"/>
    <property type="molecule type" value="Genomic_DNA"/>
</dbReference>
<comment type="function">
    <text evidence="1">Required for the efficient initiation of filament assembly.</text>
</comment>
<accession>C6XBV5</accession>
<protein>
    <submittedName>
        <fullName evidence="4">FlgN family protein</fullName>
    </submittedName>
</protein>
<dbReference type="InterPro" id="IPR007809">
    <property type="entry name" value="FlgN-like"/>
</dbReference>
<dbReference type="RefSeq" id="WP_015829599.1">
    <property type="nucleotide sequence ID" value="NC_012969.1"/>
</dbReference>
<dbReference type="OrthoDB" id="8561298at2"/>
<reference evidence="5" key="1">
    <citation type="submission" date="2009-07" db="EMBL/GenBank/DDBJ databases">
        <title>Complete sequence of chromosome of Methylovorus sp. SIP3-4.</title>
        <authorList>
            <person name="Lucas S."/>
            <person name="Copeland A."/>
            <person name="Lapidus A."/>
            <person name="Glavina del Rio T."/>
            <person name="Tice H."/>
            <person name="Bruce D."/>
            <person name="Goodwin L."/>
            <person name="Pitluck S."/>
            <person name="Clum A."/>
            <person name="Larimer F."/>
            <person name="Land M."/>
            <person name="Hauser L."/>
            <person name="Kyrpides N."/>
            <person name="Mikhailova N."/>
            <person name="Kayluzhnaya M."/>
            <person name="Chistoserdova L."/>
        </authorList>
    </citation>
    <scope>NUCLEOTIDE SEQUENCE [LARGE SCALE GENOMIC DNA]</scope>
    <source>
        <strain evidence="5">SIP3-4</strain>
    </source>
</reference>
<evidence type="ECO:0000256" key="1">
    <source>
        <dbReference type="ARBA" id="ARBA00002397"/>
    </source>
</evidence>